<dbReference type="Proteomes" id="UP000246114">
    <property type="component" value="Unassembled WGS sequence"/>
</dbReference>
<accession>A0A1I2QDU1</accession>
<dbReference type="GO" id="GO:0003677">
    <property type="term" value="F:DNA binding"/>
    <property type="evidence" value="ECO:0007669"/>
    <property type="project" value="UniProtKB-KW"/>
</dbReference>
<proteinExistence type="predicted"/>
<dbReference type="InterPro" id="IPR036388">
    <property type="entry name" value="WH-like_DNA-bd_sf"/>
</dbReference>
<gene>
    <name evidence="2" type="ORF">DBY38_09115</name>
    <name evidence="3" type="ORF">SAMN04487885_14116</name>
</gene>
<dbReference type="STRING" id="1529.SAMN04487885_14116"/>
<dbReference type="PANTHER" id="PTHR33221:SF5">
    <property type="entry name" value="HTH-TYPE TRANSCRIPTIONAL REGULATOR ISCR"/>
    <property type="match status" value="1"/>
</dbReference>
<sequence>MKLSTKGRYGVKAMVDLAINYGKEPISIKAISQRQNVSEYYLEQLFSPLRKSGLIKSIRGAQGGYVLNRDPKDIKISEIMYVLEGPIEISDCVDGSSCNNIDCCATRLLWEKIKHSIDSVMESVTLQDIVDDYYAIKDKNLKSIEITKK</sequence>
<name>A0A1I2QDU1_9CLOT</name>
<dbReference type="GO" id="GO:0005829">
    <property type="term" value="C:cytosol"/>
    <property type="evidence" value="ECO:0007669"/>
    <property type="project" value="TreeGrafter"/>
</dbReference>
<protein>
    <submittedName>
        <fullName evidence="2">Rrf2 family transcriptional regulator</fullName>
    </submittedName>
    <submittedName>
        <fullName evidence="3">Transcriptional regulator, BadM/Rrf2 family</fullName>
    </submittedName>
</protein>
<dbReference type="EMBL" id="FOOE01000041">
    <property type="protein sequence ID" value="SFG26458.1"/>
    <property type="molecule type" value="Genomic_DNA"/>
</dbReference>
<dbReference type="GeneID" id="90544553"/>
<dbReference type="InterPro" id="IPR000944">
    <property type="entry name" value="Tscrpt_reg_Rrf2"/>
</dbReference>
<dbReference type="OrthoDB" id="9808360at2"/>
<dbReference type="EMBL" id="QAMZ01000043">
    <property type="protein sequence ID" value="PWL53024.1"/>
    <property type="molecule type" value="Genomic_DNA"/>
</dbReference>
<evidence type="ECO:0000256" key="1">
    <source>
        <dbReference type="ARBA" id="ARBA00023125"/>
    </source>
</evidence>
<dbReference type="GO" id="GO:0003700">
    <property type="term" value="F:DNA-binding transcription factor activity"/>
    <property type="evidence" value="ECO:0007669"/>
    <property type="project" value="TreeGrafter"/>
</dbReference>
<dbReference type="SUPFAM" id="SSF46785">
    <property type="entry name" value="Winged helix' DNA-binding domain"/>
    <property type="match status" value="1"/>
</dbReference>
<dbReference type="AlphaFoldDB" id="A0A1I2QDU1"/>
<dbReference type="PROSITE" id="PS51197">
    <property type="entry name" value="HTH_RRF2_2"/>
    <property type="match status" value="1"/>
</dbReference>
<dbReference type="RefSeq" id="WP_027638213.1">
    <property type="nucleotide sequence ID" value="NZ_BAAACD010000019.1"/>
</dbReference>
<dbReference type="NCBIfam" id="TIGR00738">
    <property type="entry name" value="rrf2_super"/>
    <property type="match status" value="1"/>
</dbReference>
<reference evidence="2 5" key="2">
    <citation type="submission" date="2018-03" db="EMBL/GenBank/DDBJ databases">
        <title>The uncultured portion of the human microbiome is neutrally assembled.</title>
        <authorList>
            <person name="Jeraldo P."/>
            <person name="Boardman L."/>
            <person name="White B.A."/>
            <person name="Nelson H."/>
            <person name="Goldenfeld N."/>
            <person name="Chia N."/>
        </authorList>
    </citation>
    <scope>NUCLEOTIDE SEQUENCE [LARGE SCALE GENOMIC DNA]</scope>
    <source>
        <strain evidence="2">CIM:MAG 903</strain>
    </source>
</reference>
<reference evidence="3 4" key="1">
    <citation type="submission" date="2016-10" db="EMBL/GenBank/DDBJ databases">
        <authorList>
            <person name="de Groot N.N."/>
        </authorList>
    </citation>
    <scope>NUCLEOTIDE SEQUENCE [LARGE SCALE GENOMIC DNA]</scope>
    <source>
        <strain evidence="3 4">NLAE-zl-G419</strain>
    </source>
</reference>
<dbReference type="Pfam" id="PF02082">
    <property type="entry name" value="Rrf2"/>
    <property type="match status" value="1"/>
</dbReference>
<dbReference type="PROSITE" id="PS01332">
    <property type="entry name" value="HTH_RRF2_1"/>
    <property type="match status" value="1"/>
</dbReference>
<dbReference type="PANTHER" id="PTHR33221">
    <property type="entry name" value="WINGED HELIX-TURN-HELIX TRANSCRIPTIONAL REGULATOR, RRF2 FAMILY"/>
    <property type="match status" value="1"/>
</dbReference>
<dbReference type="Proteomes" id="UP000182135">
    <property type="component" value="Unassembled WGS sequence"/>
</dbReference>
<keyword evidence="1" id="KW-0238">DNA-binding</keyword>
<evidence type="ECO:0000313" key="3">
    <source>
        <dbReference type="EMBL" id="SFG26458.1"/>
    </source>
</evidence>
<dbReference type="Gene3D" id="1.10.10.10">
    <property type="entry name" value="Winged helix-like DNA-binding domain superfamily/Winged helix DNA-binding domain"/>
    <property type="match status" value="1"/>
</dbReference>
<organism evidence="3 4">
    <name type="scientific">Clostridium cadaveris</name>
    <dbReference type="NCBI Taxonomy" id="1529"/>
    <lineage>
        <taxon>Bacteria</taxon>
        <taxon>Bacillati</taxon>
        <taxon>Bacillota</taxon>
        <taxon>Clostridia</taxon>
        <taxon>Eubacteriales</taxon>
        <taxon>Clostridiaceae</taxon>
        <taxon>Clostridium</taxon>
    </lineage>
</organism>
<evidence type="ECO:0000313" key="2">
    <source>
        <dbReference type="EMBL" id="PWL53024.1"/>
    </source>
</evidence>
<dbReference type="InterPro" id="IPR036390">
    <property type="entry name" value="WH_DNA-bd_sf"/>
</dbReference>
<evidence type="ECO:0000313" key="4">
    <source>
        <dbReference type="Proteomes" id="UP000182135"/>
    </source>
</evidence>
<dbReference type="InterPro" id="IPR030489">
    <property type="entry name" value="TR_Rrf2-type_CS"/>
</dbReference>
<keyword evidence="4" id="KW-1185">Reference proteome</keyword>
<dbReference type="eggNOG" id="COG1959">
    <property type="taxonomic scope" value="Bacteria"/>
</dbReference>
<evidence type="ECO:0000313" key="5">
    <source>
        <dbReference type="Proteomes" id="UP000246114"/>
    </source>
</evidence>